<dbReference type="Gene3D" id="3.20.20.300">
    <property type="entry name" value="Glycoside hydrolase, family 3, N-terminal domain"/>
    <property type="match status" value="1"/>
</dbReference>
<evidence type="ECO:0000256" key="2">
    <source>
        <dbReference type="ARBA" id="ARBA00005336"/>
    </source>
</evidence>
<feature type="chain" id="PRO_5007167235" description="beta-N-acetylhexosaminidase" evidence="6">
    <location>
        <begin position="39"/>
        <end position="389"/>
    </location>
</feature>
<evidence type="ECO:0000256" key="5">
    <source>
        <dbReference type="ARBA" id="ARBA00023295"/>
    </source>
</evidence>
<evidence type="ECO:0000313" key="8">
    <source>
        <dbReference type="EMBL" id="AMD90486.1"/>
    </source>
</evidence>
<dbReference type="EMBL" id="CP014229">
    <property type="protein sequence ID" value="AMD90486.1"/>
    <property type="molecule type" value="Genomic_DNA"/>
</dbReference>
<protein>
    <recommendedName>
        <fullName evidence="3">beta-N-acetylhexosaminidase</fullName>
        <ecNumber evidence="3">3.2.1.52</ecNumber>
    </recommendedName>
</protein>
<name>A0A120KMD0_9BACT</name>
<keyword evidence="4 8" id="KW-0378">Hydrolase</keyword>
<dbReference type="SUPFAM" id="SSF51445">
    <property type="entry name" value="(Trans)glycosidases"/>
    <property type="match status" value="1"/>
</dbReference>
<dbReference type="InterPro" id="IPR050226">
    <property type="entry name" value="NagZ_Beta-hexosaminidase"/>
</dbReference>
<comment type="similarity">
    <text evidence="2">Belongs to the glycosyl hydrolase 3 family.</text>
</comment>
<comment type="catalytic activity">
    <reaction evidence="1">
        <text>Hydrolysis of terminal non-reducing N-acetyl-D-hexosamine residues in N-acetyl-beta-D-hexosaminides.</text>
        <dbReference type="EC" id="3.2.1.52"/>
    </reaction>
</comment>
<dbReference type="PANTHER" id="PTHR30480">
    <property type="entry name" value="BETA-HEXOSAMINIDASE-RELATED"/>
    <property type="match status" value="1"/>
</dbReference>
<dbReference type="InterPro" id="IPR036962">
    <property type="entry name" value="Glyco_hydro_3_N_sf"/>
</dbReference>
<proteinExistence type="inferred from homology"/>
<keyword evidence="5" id="KW-0326">Glycosidase</keyword>
<dbReference type="PANTHER" id="PTHR30480:SF13">
    <property type="entry name" value="BETA-HEXOSAMINIDASE"/>
    <property type="match status" value="1"/>
</dbReference>
<evidence type="ECO:0000256" key="4">
    <source>
        <dbReference type="ARBA" id="ARBA00022801"/>
    </source>
</evidence>
<feature type="domain" description="Glycoside hydrolase family 3 N-terminal" evidence="7">
    <location>
        <begin position="74"/>
        <end position="382"/>
    </location>
</feature>
<evidence type="ECO:0000313" key="9">
    <source>
        <dbReference type="Proteomes" id="UP000069241"/>
    </source>
</evidence>
<evidence type="ECO:0000256" key="3">
    <source>
        <dbReference type="ARBA" id="ARBA00012663"/>
    </source>
</evidence>
<dbReference type="Pfam" id="PF00933">
    <property type="entry name" value="Glyco_hydro_3"/>
    <property type="match status" value="1"/>
</dbReference>
<dbReference type="GO" id="GO:0004563">
    <property type="term" value="F:beta-N-acetylhexosaminidase activity"/>
    <property type="evidence" value="ECO:0007669"/>
    <property type="project" value="UniProtKB-EC"/>
</dbReference>
<evidence type="ECO:0000256" key="1">
    <source>
        <dbReference type="ARBA" id="ARBA00001231"/>
    </source>
</evidence>
<evidence type="ECO:0000256" key="6">
    <source>
        <dbReference type="SAM" id="SignalP"/>
    </source>
</evidence>
<keyword evidence="9" id="KW-1185">Reference proteome</keyword>
<evidence type="ECO:0000259" key="7">
    <source>
        <dbReference type="Pfam" id="PF00933"/>
    </source>
</evidence>
<dbReference type="STRING" id="44742.AXF13_10355"/>
<accession>A0A120KMD0</accession>
<keyword evidence="6" id="KW-0732">Signal</keyword>
<dbReference type="GO" id="GO:0005975">
    <property type="term" value="P:carbohydrate metabolic process"/>
    <property type="evidence" value="ECO:0007669"/>
    <property type="project" value="InterPro"/>
</dbReference>
<dbReference type="InterPro" id="IPR017853">
    <property type="entry name" value="GH"/>
</dbReference>
<gene>
    <name evidence="8" type="ORF">AXF13_10355</name>
</gene>
<dbReference type="EC" id="3.2.1.52" evidence="3"/>
<dbReference type="KEGG" id="dfi:AXF13_10355"/>
<dbReference type="GO" id="GO:0009254">
    <property type="term" value="P:peptidoglycan turnover"/>
    <property type="evidence" value="ECO:0007669"/>
    <property type="project" value="TreeGrafter"/>
</dbReference>
<dbReference type="AlphaFoldDB" id="A0A120KMD0"/>
<dbReference type="Proteomes" id="UP000069241">
    <property type="component" value="Chromosome"/>
</dbReference>
<organism evidence="8 9">
    <name type="scientific">Desulfovibrio fairfieldensis</name>
    <dbReference type="NCBI Taxonomy" id="44742"/>
    <lineage>
        <taxon>Bacteria</taxon>
        <taxon>Pseudomonadati</taxon>
        <taxon>Thermodesulfobacteriota</taxon>
        <taxon>Desulfovibrionia</taxon>
        <taxon>Desulfovibrionales</taxon>
        <taxon>Desulfovibrionaceae</taxon>
        <taxon>Desulfovibrio</taxon>
    </lineage>
</organism>
<dbReference type="InterPro" id="IPR001764">
    <property type="entry name" value="Glyco_hydro_3_N"/>
</dbReference>
<feature type="signal peptide" evidence="6">
    <location>
        <begin position="1"/>
        <end position="38"/>
    </location>
</feature>
<sequence length="389" mass="41547">MLASGGLRRRLLRRLFFPFCCLLVLACAQFCPAGPARAASLDPADSPSLDRMLGSMLMLGFRGAELAPGDPFLAAVRSGKVGHVLLFDRDLPGGGERNIRSPEQLRRLTAVLRAAAPGPMFIAVDQEGGRVRRLKPRQGFMDLPSARHMGQGSPAATGALAARLGAELASLGISVDLAPVADVDSNPDNPAIGRLGRSFSPNPRLAAEHALAFGQGLARAGVIPVLKHFPGQGGARHDSHLGLTDISRCWDGGSDLLPYAEAFRRGWPGMVMVGHLFHAGLDPEHPATLSAMVVTGLLRRGLGWQGVVISDDMQMKAVTDHYGLEQAILLAVRAGVDILVFGNNLQWDPDLPEKAHAALRRLVDSGKITPERIRASWERIAALHAAYAR</sequence>
<reference evidence="9" key="1">
    <citation type="submission" date="2016-02" db="EMBL/GenBank/DDBJ databases">
        <authorList>
            <person name="Holder M.E."/>
            <person name="Ajami N.J."/>
            <person name="Petrosino J.F."/>
        </authorList>
    </citation>
    <scope>NUCLEOTIDE SEQUENCE [LARGE SCALE GENOMIC DNA]</scope>
    <source>
        <strain evidence="9">CCUG 45958</strain>
    </source>
</reference>